<keyword evidence="3" id="KW-1185">Reference proteome</keyword>
<dbReference type="EC" id="4.3.1.24" evidence="2"/>
<dbReference type="EMBL" id="JAVDQG010000005">
    <property type="protein sequence ID" value="MDR6226582.1"/>
    <property type="molecule type" value="Genomic_DNA"/>
</dbReference>
<dbReference type="PROSITE" id="PS00488">
    <property type="entry name" value="PAL_HISTIDASE"/>
    <property type="match status" value="1"/>
</dbReference>
<dbReference type="Gene3D" id="1.10.275.10">
    <property type="entry name" value="Fumarase/aspartase (N-terminal domain)"/>
    <property type="match status" value="1"/>
</dbReference>
<evidence type="ECO:0000313" key="2">
    <source>
        <dbReference type="EMBL" id="MDR6226582.1"/>
    </source>
</evidence>
<dbReference type="PANTHER" id="PTHR10362">
    <property type="entry name" value="HISTIDINE AMMONIA-LYASE"/>
    <property type="match status" value="1"/>
</dbReference>
<dbReference type="EC" id="4.3.1.3" evidence="2"/>
<dbReference type="GO" id="GO:0045548">
    <property type="term" value="F:phenylalanine ammonia-lyase activity"/>
    <property type="evidence" value="ECO:0007669"/>
    <property type="project" value="UniProtKB-EC"/>
</dbReference>
<dbReference type="RefSeq" id="WP_309866661.1">
    <property type="nucleotide sequence ID" value="NZ_JAVDQG010000005.1"/>
</dbReference>
<accession>A0ABU1IPX4</accession>
<dbReference type="Gene3D" id="1.20.200.10">
    <property type="entry name" value="Fumarase/aspartase (Central domain)"/>
    <property type="match status" value="1"/>
</dbReference>
<dbReference type="InterPro" id="IPR022313">
    <property type="entry name" value="Phe/His_NH3-lyase_AS"/>
</dbReference>
<dbReference type="InterPro" id="IPR008948">
    <property type="entry name" value="L-Aspartase-like"/>
</dbReference>
<name>A0ABU1IPX4_9BACL</name>
<dbReference type="InterPro" id="IPR024083">
    <property type="entry name" value="Fumarase/histidase_N"/>
</dbReference>
<reference evidence="2 3" key="1">
    <citation type="submission" date="2023-07" db="EMBL/GenBank/DDBJ databases">
        <title>Genomic Encyclopedia of Type Strains, Phase IV (KMG-IV): sequencing the most valuable type-strain genomes for metagenomic binning, comparative biology and taxonomic classification.</title>
        <authorList>
            <person name="Goeker M."/>
        </authorList>
    </citation>
    <scope>NUCLEOTIDE SEQUENCE [LARGE SCALE GENOMIC DNA]</scope>
    <source>
        <strain evidence="2 3">DSM 45903</strain>
    </source>
</reference>
<evidence type="ECO:0000256" key="1">
    <source>
        <dbReference type="ARBA" id="ARBA00023239"/>
    </source>
</evidence>
<evidence type="ECO:0000313" key="3">
    <source>
        <dbReference type="Proteomes" id="UP001185012"/>
    </source>
</evidence>
<dbReference type="InterPro" id="IPR001106">
    <property type="entry name" value="Aromatic_Lyase"/>
</dbReference>
<sequence>MKTKEAIRKLLSINGSSLEIEDIVNMARKLDDRKTVLSKDSVIRMECSDNFKNRMIDTKQPIYGVTTGFGDSSRYQISPEKTADLQLNMVKYHLNGTGPTASDDVIRATMLIRANCLAKGNSGIRPVVVHQLLEYLNKDIIPVIPERGSVGASGDLIPLSYLASAIIGEGQVKCKGQIRDIKEVLDENSVNPIVLEAKEGLSLINGTSFMTAFAVLAVWDAKELAFVADLCTAMATEALMGDRGHFHPFIHQVKPHEGQLESARLIYEMLSESRLARDKILSLNNEFEEKGYQEWDRPIQDRYSIRCAPHVTGVLRDTIRWVKQWVEVECNSSNDNPLFDVNSRHVYNGGNFYGGHIVQAMDSLKVAVSNIADLLDRQLELVVDEKFNNNLTPNLIPRFDPEDYESGLNHGFKGMQLASSAITAEALKMSGPVSVFSRSTEAHNQDKVSMGTIAARDARTIIELVREVSAIHLLVLCQALELRGVEYMGDKTQAAFYLVREQVPFVDRDRRMDQDIQRVVELIKTGRLRNVVGNV</sequence>
<keyword evidence="1 2" id="KW-0456">Lyase</keyword>
<dbReference type="Pfam" id="PF00221">
    <property type="entry name" value="Lyase_aromatic"/>
    <property type="match status" value="1"/>
</dbReference>
<dbReference type="SUPFAM" id="SSF48557">
    <property type="entry name" value="L-aspartase-like"/>
    <property type="match status" value="1"/>
</dbReference>
<dbReference type="GO" id="GO:0004397">
    <property type="term" value="F:histidine ammonia-lyase activity"/>
    <property type="evidence" value="ECO:0007669"/>
    <property type="project" value="UniProtKB-EC"/>
</dbReference>
<proteinExistence type="predicted"/>
<organism evidence="2 3">
    <name type="scientific">Desmospora profundinema</name>
    <dbReference type="NCBI Taxonomy" id="1571184"/>
    <lineage>
        <taxon>Bacteria</taxon>
        <taxon>Bacillati</taxon>
        <taxon>Bacillota</taxon>
        <taxon>Bacilli</taxon>
        <taxon>Bacillales</taxon>
        <taxon>Thermoactinomycetaceae</taxon>
        <taxon>Desmospora</taxon>
    </lineage>
</organism>
<comment type="caution">
    <text evidence="2">The sequence shown here is derived from an EMBL/GenBank/DDBJ whole genome shotgun (WGS) entry which is preliminary data.</text>
</comment>
<dbReference type="Proteomes" id="UP001185012">
    <property type="component" value="Unassembled WGS sequence"/>
</dbReference>
<gene>
    <name evidence="2" type="ORF">JOE21_002589</name>
</gene>
<dbReference type="CDD" id="cd00332">
    <property type="entry name" value="PAL-HAL"/>
    <property type="match status" value="1"/>
</dbReference>
<protein>
    <submittedName>
        <fullName evidence="2">Histidine ammonia-lyase/phenylalanine ammonia-lyase</fullName>
        <ecNumber evidence="2">4.3.1.24</ecNumber>
        <ecNumber evidence="2">4.3.1.3</ecNumber>
    </submittedName>
</protein>